<dbReference type="InterPro" id="IPR036259">
    <property type="entry name" value="MFS_trans_sf"/>
</dbReference>
<dbReference type="GO" id="GO:0005886">
    <property type="term" value="C:plasma membrane"/>
    <property type="evidence" value="ECO:0007669"/>
    <property type="project" value="TreeGrafter"/>
</dbReference>
<sequence length="395" mass="40587">MDRFRTPASPTLGIVLNGLIALAVAMGIGRFAFTPQLPLMQADLGLSLSAGGWLASANYLGYFAGAVLAGGRGMPVALLMRCGLWVVVASTAAMALSGPFAWWIAMRFIAGAASAWVLVGTATTVLARLAELDARHLDGLVFAGVGTGIALAGLICHAGALFGAGAATLWLVLAALALMGTLLVRAEKASVGVKNSNANVPPALAENESTGTHRLVVCYGLFGFGYILPATYLPSQARLLLDDPALFGWVWPLFGTTAALSTLGIAFLTRWPRKYTWASAQMVMAVGVSMPIMLPGLAGLAVAALCVGGTFMLITLLGLQEARQQAGANAQKLLAAMTAAFAAGQLAGPIAANFVLELGWAFNAALWLGTAGLLASSALLVFFPSQEPLDQGSPA</sequence>
<feature type="transmembrane region" description="Helical" evidence="1">
    <location>
        <begin position="53"/>
        <end position="70"/>
    </location>
</feature>
<proteinExistence type="predicted"/>
<feature type="transmembrane region" description="Helical" evidence="1">
    <location>
        <begin position="331"/>
        <end position="352"/>
    </location>
</feature>
<dbReference type="Pfam" id="PF06779">
    <property type="entry name" value="MFS_4"/>
    <property type="match status" value="1"/>
</dbReference>
<dbReference type="OrthoDB" id="9797953at2"/>
<dbReference type="Proteomes" id="UP000242957">
    <property type="component" value="Unassembled WGS sequence"/>
</dbReference>
<feature type="transmembrane region" description="Helical" evidence="1">
    <location>
        <begin position="300"/>
        <end position="319"/>
    </location>
</feature>
<dbReference type="SUPFAM" id="SSF103473">
    <property type="entry name" value="MFS general substrate transporter"/>
    <property type="match status" value="1"/>
</dbReference>
<evidence type="ECO:0000256" key="1">
    <source>
        <dbReference type="SAM" id="Phobius"/>
    </source>
</evidence>
<feature type="transmembrane region" description="Helical" evidence="1">
    <location>
        <begin position="216"/>
        <end position="234"/>
    </location>
</feature>
<reference evidence="3" key="1">
    <citation type="submission" date="2016-10" db="EMBL/GenBank/DDBJ databases">
        <authorList>
            <person name="Varghese N."/>
            <person name="Submissions S."/>
        </authorList>
    </citation>
    <scope>NUCLEOTIDE SEQUENCE [LARGE SCALE GENOMIC DNA]</scope>
    <source>
        <strain evidence="3">JCM 21621</strain>
    </source>
</reference>
<dbReference type="RefSeq" id="WP_084313255.1">
    <property type="nucleotide sequence ID" value="NZ_FNIJ01000005.1"/>
</dbReference>
<dbReference type="Gene3D" id="1.20.1250.20">
    <property type="entry name" value="MFS general substrate transporter like domains"/>
    <property type="match status" value="2"/>
</dbReference>
<keyword evidence="1" id="KW-0812">Transmembrane</keyword>
<feature type="transmembrane region" description="Helical" evidence="1">
    <location>
        <begin position="139"/>
        <end position="160"/>
    </location>
</feature>
<gene>
    <name evidence="2" type="ORF">SAMN05216193_10539</name>
</gene>
<feature type="transmembrane region" description="Helical" evidence="1">
    <location>
        <begin position="82"/>
        <end position="102"/>
    </location>
</feature>
<feature type="transmembrane region" description="Helical" evidence="1">
    <location>
        <begin position="364"/>
        <end position="383"/>
    </location>
</feature>
<dbReference type="EMBL" id="FNIJ01000005">
    <property type="protein sequence ID" value="SDN77363.1"/>
    <property type="molecule type" value="Genomic_DNA"/>
</dbReference>
<dbReference type="STRING" id="198616.SAMN05216193_10539"/>
<feature type="transmembrane region" description="Helical" evidence="1">
    <location>
        <begin position="246"/>
        <end position="268"/>
    </location>
</feature>
<keyword evidence="3" id="KW-1185">Reference proteome</keyword>
<evidence type="ECO:0000313" key="2">
    <source>
        <dbReference type="EMBL" id="SDN77363.1"/>
    </source>
</evidence>
<protein>
    <submittedName>
        <fullName evidence="2">Predicted arabinose efflux permease, MFS family</fullName>
    </submittedName>
</protein>
<dbReference type="AlphaFoldDB" id="A0A1H0E4Y3"/>
<feature type="transmembrane region" description="Helical" evidence="1">
    <location>
        <begin position="108"/>
        <end position="127"/>
    </location>
</feature>
<keyword evidence="1" id="KW-1133">Transmembrane helix</keyword>
<accession>A0A1H0E4Y3</accession>
<keyword evidence="1" id="KW-0472">Membrane</keyword>
<dbReference type="PANTHER" id="PTHR23537">
    <property type="match status" value="1"/>
</dbReference>
<dbReference type="InterPro" id="IPR010645">
    <property type="entry name" value="MFS_4"/>
</dbReference>
<dbReference type="PANTHER" id="PTHR23537:SF1">
    <property type="entry name" value="SUGAR TRANSPORTER"/>
    <property type="match status" value="1"/>
</dbReference>
<feature type="transmembrane region" description="Helical" evidence="1">
    <location>
        <begin position="166"/>
        <end position="184"/>
    </location>
</feature>
<feature type="transmembrane region" description="Helical" evidence="1">
    <location>
        <begin position="12"/>
        <end position="33"/>
    </location>
</feature>
<evidence type="ECO:0000313" key="3">
    <source>
        <dbReference type="Proteomes" id="UP000242957"/>
    </source>
</evidence>
<organism evidence="2 3">
    <name type="scientific">Pseudomonas jinjuensis</name>
    <dbReference type="NCBI Taxonomy" id="198616"/>
    <lineage>
        <taxon>Bacteria</taxon>
        <taxon>Pseudomonadati</taxon>
        <taxon>Pseudomonadota</taxon>
        <taxon>Gammaproteobacteria</taxon>
        <taxon>Pseudomonadales</taxon>
        <taxon>Pseudomonadaceae</taxon>
        <taxon>Pseudomonas</taxon>
    </lineage>
</organism>
<name>A0A1H0E4Y3_9PSED</name>